<dbReference type="GO" id="GO:0003676">
    <property type="term" value="F:nucleic acid binding"/>
    <property type="evidence" value="ECO:0007669"/>
    <property type="project" value="InterPro"/>
</dbReference>
<name>A0A2I0L9R6_PUNGR</name>
<evidence type="ECO:0000313" key="3">
    <source>
        <dbReference type="Proteomes" id="UP000233551"/>
    </source>
</evidence>
<evidence type="ECO:0000256" key="1">
    <source>
        <dbReference type="SAM" id="MobiDB-lite"/>
    </source>
</evidence>
<dbReference type="GO" id="GO:0008270">
    <property type="term" value="F:zinc ion binding"/>
    <property type="evidence" value="ECO:0007669"/>
    <property type="project" value="InterPro"/>
</dbReference>
<dbReference type="AlphaFoldDB" id="A0A2I0L9R6"/>
<gene>
    <name evidence="2" type="ORF">CRG98_002205</name>
</gene>
<evidence type="ECO:0008006" key="4">
    <source>
        <dbReference type="Google" id="ProtNLM"/>
    </source>
</evidence>
<reference evidence="2 3" key="1">
    <citation type="submission" date="2017-11" db="EMBL/GenBank/DDBJ databases">
        <title>De-novo sequencing of pomegranate (Punica granatum L.) genome.</title>
        <authorList>
            <person name="Akparov Z."/>
            <person name="Amiraslanov A."/>
            <person name="Hajiyeva S."/>
            <person name="Abbasov M."/>
            <person name="Kaur K."/>
            <person name="Hamwieh A."/>
            <person name="Solovyev V."/>
            <person name="Salamov A."/>
            <person name="Braich B."/>
            <person name="Kosarev P."/>
            <person name="Mahmoud A."/>
            <person name="Hajiyev E."/>
            <person name="Babayeva S."/>
            <person name="Izzatullayeva V."/>
            <person name="Mammadov A."/>
            <person name="Mammadov A."/>
            <person name="Sharifova S."/>
            <person name="Ojaghi J."/>
            <person name="Eynullazada K."/>
            <person name="Bayramov B."/>
            <person name="Abdulazimova A."/>
            <person name="Shahmuradov I."/>
        </authorList>
    </citation>
    <scope>NUCLEOTIDE SEQUENCE [LARGE SCALE GENOMIC DNA]</scope>
    <source>
        <strain evidence="3">cv. AG2017</strain>
        <tissue evidence="2">Leaf</tissue>
    </source>
</reference>
<accession>A0A2I0L9R6</accession>
<dbReference type="EMBL" id="PGOL01000092">
    <property type="protein sequence ID" value="PKI77432.1"/>
    <property type="molecule type" value="Genomic_DNA"/>
</dbReference>
<dbReference type="Gene3D" id="4.10.60.10">
    <property type="entry name" value="Zinc finger, CCHC-type"/>
    <property type="match status" value="1"/>
</dbReference>
<proteinExistence type="predicted"/>
<feature type="compositionally biased region" description="Polar residues" evidence="1">
    <location>
        <begin position="1"/>
        <end position="10"/>
    </location>
</feature>
<protein>
    <recommendedName>
        <fullName evidence="4">CCHC-type domain-containing protein</fullName>
    </recommendedName>
</protein>
<dbReference type="InterPro" id="IPR036875">
    <property type="entry name" value="Znf_CCHC_sf"/>
</dbReference>
<dbReference type="SUPFAM" id="SSF57756">
    <property type="entry name" value="Retrovirus zinc finger-like domains"/>
    <property type="match status" value="1"/>
</dbReference>
<organism evidence="2 3">
    <name type="scientific">Punica granatum</name>
    <name type="common">Pomegranate</name>
    <dbReference type="NCBI Taxonomy" id="22663"/>
    <lineage>
        <taxon>Eukaryota</taxon>
        <taxon>Viridiplantae</taxon>
        <taxon>Streptophyta</taxon>
        <taxon>Embryophyta</taxon>
        <taxon>Tracheophyta</taxon>
        <taxon>Spermatophyta</taxon>
        <taxon>Magnoliopsida</taxon>
        <taxon>eudicotyledons</taxon>
        <taxon>Gunneridae</taxon>
        <taxon>Pentapetalae</taxon>
        <taxon>rosids</taxon>
        <taxon>malvids</taxon>
        <taxon>Myrtales</taxon>
        <taxon>Lythraceae</taxon>
        <taxon>Punica</taxon>
    </lineage>
</organism>
<feature type="region of interest" description="Disordered" evidence="1">
    <location>
        <begin position="1"/>
        <end position="23"/>
    </location>
</feature>
<comment type="caution">
    <text evidence="2">The sequence shown here is derived from an EMBL/GenBank/DDBJ whole genome shotgun (WGS) entry which is preliminary data.</text>
</comment>
<evidence type="ECO:0000313" key="2">
    <source>
        <dbReference type="EMBL" id="PKI77432.1"/>
    </source>
</evidence>
<keyword evidence="3" id="KW-1185">Reference proteome</keyword>
<sequence>MVNSVESKISQKGKRKALFETEEEQDNKRRYRKCFRCGKKGHYVKEYRLLKKEKEASDSHANVVENVDLVAMVKGGVESLSVRDRNQSLVDEPRLCCQSVISSSVGLLGPPVAAEDRSQAPEAGSWGGCTAF</sequence>
<dbReference type="Proteomes" id="UP000233551">
    <property type="component" value="Unassembled WGS sequence"/>
</dbReference>